<protein>
    <recommendedName>
        <fullName evidence="1">Reverse transcriptase domain-containing protein</fullName>
    </recommendedName>
</protein>
<dbReference type="PANTHER" id="PTHR19446">
    <property type="entry name" value="REVERSE TRANSCRIPTASES"/>
    <property type="match status" value="1"/>
</dbReference>
<keyword evidence="3" id="KW-1185">Reference proteome</keyword>
<proteinExistence type="predicted"/>
<evidence type="ECO:0000313" key="2">
    <source>
        <dbReference type="EMBL" id="KAK8768736.1"/>
    </source>
</evidence>
<dbReference type="AlphaFoldDB" id="A0AAQ4E1Z6"/>
<dbReference type="Proteomes" id="UP001321473">
    <property type="component" value="Unassembled WGS sequence"/>
</dbReference>
<evidence type="ECO:0000313" key="3">
    <source>
        <dbReference type="Proteomes" id="UP001321473"/>
    </source>
</evidence>
<accession>A0AAQ4E1Z6</accession>
<sequence length="185" mass="21456">MLFLYKGSGDHSSYATFRPVTVNPVPYRLFAQVLRRRTQAWAEREKVLGELQHASCQGRRLEDNLFIRTQFIELATGPGGELWAAFLDVEKAYDCVEHEVLWNRLRLQELPEEVVARLRALYTDMKVVVEWQGLRSRPIEVQRGLRQGCPLSPLLFMLLLSDLEGELERCGLRFDLTYMDDGRVV</sequence>
<comment type="caution">
    <text evidence="2">The sequence shown here is derived from an EMBL/GenBank/DDBJ whole genome shotgun (WGS) entry which is preliminary data.</text>
</comment>
<name>A0AAQ4E1Z6_AMBAM</name>
<dbReference type="Pfam" id="PF00078">
    <property type="entry name" value="RVT_1"/>
    <property type="match status" value="1"/>
</dbReference>
<evidence type="ECO:0000259" key="1">
    <source>
        <dbReference type="PROSITE" id="PS50878"/>
    </source>
</evidence>
<dbReference type="EMBL" id="JARKHS020023525">
    <property type="protein sequence ID" value="KAK8768736.1"/>
    <property type="molecule type" value="Genomic_DNA"/>
</dbReference>
<organism evidence="2 3">
    <name type="scientific">Amblyomma americanum</name>
    <name type="common">Lone star tick</name>
    <dbReference type="NCBI Taxonomy" id="6943"/>
    <lineage>
        <taxon>Eukaryota</taxon>
        <taxon>Metazoa</taxon>
        <taxon>Ecdysozoa</taxon>
        <taxon>Arthropoda</taxon>
        <taxon>Chelicerata</taxon>
        <taxon>Arachnida</taxon>
        <taxon>Acari</taxon>
        <taxon>Parasitiformes</taxon>
        <taxon>Ixodida</taxon>
        <taxon>Ixodoidea</taxon>
        <taxon>Ixodidae</taxon>
        <taxon>Amblyomminae</taxon>
        <taxon>Amblyomma</taxon>
    </lineage>
</organism>
<dbReference type="InterPro" id="IPR000477">
    <property type="entry name" value="RT_dom"/>
</dbReference>
<reference evidence="2 3" key="1">
    <citation type="journal article" date="2023" name="Arcadia Sci">
        <title>De novo assembly of a long-read Amblyomma americanum tick genome.</title>
        <authorList>
            <person name="Chou S."/>
            <person name="Poskanzer K.E."/>
            <person name="Rollins M."/>
            <person name="Thuy-Boun P.S."/>
        </authorList>
    </citation>
    <scope>NUCLEOTIDE SEQUENCE [LARGE SCALE GENOMIC DNA]</scope>
    <source>
        <strain evidence="2">F_SG_1</strain>
        <tissue evidence="2">Salivary glands</tissue>
    </source>
</reference>
<feature type="domain" description="Reverse transcriptase" evidence="1">
    <location>
        <begin position="1"/>
        <end position="185"/>
    </location>
</feature>
<dbReference type="PROSITE" id="PS50878">
    <property type="entry name" value="RT_POL"/>
    <property type="match status" value="1"/>
</dbReference>
<gene>
    <name evidence="2" type="ORF">V5799_014799</name>
</gene>